<name>A0A835Y348_9CHLO</name>
<dbReference type="CDD" id="cd19094">
    <property type="entry name" value="AKR_Tas-like"/>
    <property type="match status" value="1"/>
</dbReference>
<dbReference type="PANTHER" id="PTHR43364">
    <property type="entry name" value="NADH-SPECIFIC METHYLGLYOXAL REDUCTASE-RELATED"/>
    <property type="match status" value="1"/>
</dbReference>
<reference evidence="3" key="1">
    <citation type="journal article" date="2020" name="bioRxiv">
        <title>Comparative genomics of Chlamydomonas.</title>
        <authorList>
            <person name="Craig R.J."/>
            <person name="Hasan A.R."/>
            <person name="Ness R.W."/>
            <person name="Keightley P.D."/>
        </authorList>
    </citation>
    <scope>NUCLEOTIDE SEQUENCE</scope>
    <source>
        <strain evidence="3">CCAP 11/70</strain>
    </source>
</reference>
<organism evidence="3 4">
    <name type="scientific">Edaphochlamys debaryana</name>
    <dbReference type="NCBI Taxonomy" id="47281"/>
    <lineage>
        <taxon>Eukaryota</taxon>
        <taxon>Viridiplantae</taxon>
        <taxon>Chlorophyta</taxon>
        <taxon>core chlorophytes</taxon>
        <taxon>Chlorophyceae</taxon>
        <taxon>CS clade</taxon>
        <taxon>Chlamydomonadales</taxon>
        <taxon>Chlamydomonadales incertae sedis</taxon>
        <taxon>Edaphochlamys</taxon>
    </lineage>
</organism>
<dbReference type="Proteomes" id="UP000612055">
    <property type="component" value="Unassembled WGS sequence"/>
</dbReference>
<proteinExistence type="predicted"/>
<dbReference type="Gene3D" id="3.20.20.100">
    <property type="entry name" value="NADP-dependent oxidoreductase domain"/>
    <property type="match status" value="1"/>
</dbReference>
<dbReference type="PANTHER" id="PTHR43364:SF4">
    <property type="entry name" value="NAD(P)-LINKED OXIDOREDUCTASE SUPERFAMILY PROTEIN"/>
    <property type="match status" value="1"/>
</dbReference>
<dbReference type="Pfam" id="PF00248">
    <property type="entry name" value="Aldo_ket_red"/>
    <property type="match status" value="1"/>
</dbReference>
<gene>
    <name evidence="3" type="ORF">HYH03_010058</name>
</gene>
<protein>
    <recommendedName>
        <fullName evidence="2">NADP-dependent oxidoreductase domain-containing protein</fullName>
    </recommendedName>
</protein>
<sequence>MQLLGRETLGCGVVRSGRRNAVVVRAQATAVAPPTVNAATRVKLGDSDLLVSACCLGTMTWGKQNTEAEAHEQLSYAWDQGINFMDTAEMYPVPTEEATQGRTDQYIGTWLKSGRRKREEVVLATKVSGYGERGVWVRNPQRTTRVTREQIVESVNSSLKRLQVDHVDLLQIHWPDRYVPLFGGGAFDPKNCRPDDVPFDEQLRGMEEVVKAGKVRYIGVSNETSLGVSEFAHSAKAAGLTKIQTIQNAYSLLVRVPYETDLAETCRHHNVSLLAYSPLAGGMLSAKYNHASDAELKDARFNLFPGYMARYKQSAVQEAVGEYERVAKKHGMTSTELALAWCKSRWFVASTIIGATSMAQLKENLGAFDKEISEECAADIAAVYKKWRDPTVNPQPGRS</sequence>
<dbReference type="GO" id="GO:0016491">
    <property type="term" value="F:oxidoreductase activity"/>
    <property type="evidence" value="ECO:0007669"/>
    <property type="project" value="UniProtKB-KW"/>
</dbReference>
<dbReference type="SUPFAM" id="SSF51430">
    <property type="entry name" value="NAD(P)-linked oxidoreductase"/>
    <property type="match status" value="1"/>
</dbReference>
<evidence type="ECO:0000313" key="3">
    <source>
        <dbReference type="EMBL" id="KAG2491690.1"/>
    </source>
</evidence>
<dbReference type="InterPro" id="IPR023210">
    <property type="entry name" value="NADP_OxRdtase_dom"/>
</dbReference>
<comment type="caution">
    <text evidence="3">The sequence shown here is derived from an EMBL/GenBank/DDBJ whole genome shotgun (WGS) entry which is preliminary data.</text>
</comment>
<dbReference type="EMBL" id="JAEHOE010000051">
    <property type="protein sequence ID" value="KAG2491690.1"/>
    <property type="molecule type" value="Genomic_DNA"/>
</dbReference>
<evidence type="ECO:0000259" key="2">
    <source>
        <dbReference type="Pfam" id="PF00248"/>
    </source>
</evidence>
<accession>A0A835Y348</accession>
<dbReference type="OrthoDB" id="2310150at2759"/>
<dbReference type="AlphaFoldDB" id="A0A835Y348"/>
<dbReference type="InterPro" id="IPR036812">
    <property type="entry name" value="NAD(P)_OxRdtase_dom_sf"/>
</dbReference>
<dbReference type="InterPro" id="IPR050523">
    <property type="entry name" value="AKR_Detox_Biosynth"/>
</dbReference>
<keyword evidence="4" id="KW-1185">Reference proteome</keyword>
<evidence type="ECO:0000313" key="4">
    <source>
        <dbReference type="Proteomes" id="UP000612055"/>
    </source>
</evidence>
<feature type="domain" description="NADP-dependent oxidoreductase" evidence="2">
    <location>
        <begin position="55"/>
        <end position="384"/>
    </location>
</feature>
<evidence type="ECO:0000256" key="1">
    <source>
        <dbReference type="ARBA" id="ARBA00023002"/>
    </source>
</evidence>
<keyword evidence="1" id="KW-0560">Oxidoreductase</keyword>